<protein>
    <recommendedName>
        <fullName evidence="4">DUF3397 domain-containing protein</fullName>
    </recommendedName>
</protein>
<organism evidence="2 3">
    <name type="scientific">Philodulcilactobacillus myokoensis</name>
    <dbReference type="NCBI Taxonomy" id="2929573"/>
    <lineage>
        <taxon>Bacteria</taxon>
        <taxon>Bacillati</taxon>
        <taxon>Bacillota</taxon>
        <taxon>Bacilli</taxon>
        <taxon>Lactobacillales</taxon>
        <taxon>Lactobacillaceae</taxon>
        <taxon>Philodulcilactobacillus</taxon>
    </lineage>
</organism>
<reference evidence="2" key="1">
    <citation type="submission" date="2022-07" db="EMBL/GenBank/DDBJ databases">
        <authorList>
            <person name="Kouya T."/>
            <person name="Ishiyama Y."/>
        </authorList>
    </citation>
    <scope>NUCLEOTIDE SEQUENCE</scope>
    <source>
        <strain evidence="2">WR16-4</strain>
    </source>
</reference>
<comment type="caution">
    <text evidence="2">The sequence shown here is derived from an EMBL/GenBank/DDBJ whole genome shotgun (WGS) entry which is preliminary data.</text>
</comment>
<proteinExistence type="predicted"/>
<reference evidence="2" key="2">
    <citation type="journal article" date="2023" name="PLoS ONE">
        <title>Philodulcilactobacillus myokoensis gen. nov., sp. nov., a fructophilic, acidophilic, and agar-phobic lactic acid bacterium isolated from fermented vegetable extracts.</title>
        <authorList>
            <person name="Kouya T."/>
            <person name="Ishiyama Y."/>
            <person name="Ohashi S."/>
            <person name="Kumakubo R."/>
            <person name="Yamazaki T."/>
            <person name="Otaki T."/>
        </authorList>
    </citation>
    <scope>NUCLEOTIDE SEQUENCE</scope>
    <source>
        <strain evidence="2">WR16-4</strain>
    </source>
</reference>
<sequence length="123" mass="14674">MFHFFNLLLAVCIQIIIIIILSILKKIISKKSKFIYSIRLMDLLPPFLLYFIYRLTLNVHGYSIMPYIVIVWMLIGIGLTIYEGYFQKDINLKLFYKIFWRIGDILLSVSWLFSIIWAMVTKI</sequence>
<dbReference type="Pfam" id="PF11877">
    <property type="entry name" value="DUF3397"/>
    <property type="match status" value="1"/>
</dbReference>
<keyword evidence="1" id="KW-1133">Transmembrane helix</keyword>
<dbReference type="EMBL" id="BRPL01000002">
    <property type="protein sequence ID" value="GLB47029.1"/>
    <property type="molecule type" value="Genomic_DNA"/>
</dbReference>
<keyword evidence="1" id="KW-0812">Transmembrane</keyword>
<evidence type="ECO:0008006" key="4">
    <source>
        <dbReference type="Google" id="ProtNLM"/>
    </source>
</evidence>
<accession>A0A9W6B123</accession>
<gene>
    <name evidence="2" type="ORF">WR164_10080</name>
</gene>
<feature type="transmembrane region" description="Helical" evidence="1">
    <location>
        <begin position="6"/>
        <end position="24"/>
    </location>
</feature>
<dbReference type="Proteomes" id="UP001144204">
    <property type="component" value="Unassembled WGS sequence"/>
</dbReference>
<dbReference type="InterPro" id="IPR024515">
    <property type="entry name" value="DUF3397"/>
</dbReference>
<feature type="transmembrane region" description="Helical" evidence="1">
    <location>
        <begin position="98"/>
        <end position="120"/>
    </location>
</feature>
<evidence type="ECO:0000313" key="2">
    <source>
        <dbReference type="EMBL" id="GLB47029.1"/>
    </source>
</evidence>
<dbReference type="AlphaFoldDB" id="A0A9W6B123"/>
<feature type="transmembrane region" description="Helical" evidence="1">
    <location>
        <begin position="36"/>
        <end position="53"/>
    </location>
</feature>
<feature type="transmembrane region" description="Helical" evidence="1">
    <location>
        <begin position="65"/>
        <end position="86"/>
    </location>
</feature>
<keyword evidence="1" id="KW-0472">Membrane</keyword>
<keyword evidence="3" id="KW-1185">Reference proteome</keyword>
<evidence type="ECO:0000313" key="3">
    <source>
        <dbReference type="Proteomes" id="UP001144204"/>
    </source>
</evidence>
<name>A0A9W6B123_9LACO</name>
<evidence type="ECO:0000256" key="1">
    <source>
        <dbReference type="SAM" id="Phobius"/>
    </source>
</evidence>